<organism evidence="7 8">
    <name type="scientific">Cyanobacterium stanieri (strain ATCC 29140 / PCC 7202)</name>
    <dbReference type="NCBI Taxonomy" id="292563"/>
    <lineage>
        <taxon>Bacteria</taxon>
        <taxon>Bacillati</taxon>
        <taxon>Cyanobacteriota</taxon>
        <taxon>Cyanophyceae</taxon>
        <taxon>Oscillatoriophycideae</taxon>
        <taxon>Chroococcales</taxon>
        <taxon>Geminocystaceae</taxon>
        <taxon>Cyanobacterium</taxon>
    </lineage>
</organism>
<evidence type="ECO:0000256" key="3">
    <source>
        <dbReference type="ARBA" id="ARBA00022722"/>
    </source>
</evidence>
<dbReference type="InterPro" id="IPR037038">
    <property type="entry name" value="HepT-like_sf"/>
</dbReference>
<keyword evidence="4" id="KW-0547">Nucleotide-binding</keyword>
<evidence type="ECO:0000256" key="6">
    <source>
        <dbReference type="ARBA" id="ARBA00024207"/>
    </source>
</evidence>
<dbReference type="BioCyc" id="CSTA292563:G1353-2712-MONOMER"/>
<dbReference type="PANTHER" id="PTHR34139">
    <property type="entry name" value="UPF0331 PROTEIN MJ0127"/>
    <property type="match status" value="1"/>
</dbReference>
<keyword evidence="8" id="KW-1185">Reference proteome</keyword>
<dbReference type="EMBL" id="CP003940">
    <property type="protein sequence ID" value="AFZ48650.1"/>
    <property type="molecule type" value="Genomic_DNA"/>
</dbReference>
<evidence type="ECO:0000313" key="7">
    <source>
        <dbReference type="EMBL" id="AFZ48650.1"/>
    </source>
</evidence>
<proteinExistence type="inferred from homology"/>
<dbReference type="SUPFAM" id="SSF81593">
    <property type="entry name" value="Nucleotidyltransferase substrate binding subunit/domain"/>
    <property type="match status" value="1"/>
</dbReference>
<dbReference type="GO" id="GO:0016787">
    <property type="term" value="F:hydrolase activity"/>
    <property type="evidence" value="ECO:0007669"/>
    <property type="project" value="UniProtKB-KW"/>
</dbReference>
<evidence type="ECO:0000256" key="1">
    <source>
        <dbReference type="ARBA" id="ARBA00022553"/>
    </source>
</evidence>
<keyword evidence="2" id="KW-1277">Toxin-antitoxin system</keyword>
<dbReference type="InterPro" id="IPR051813">
    <property type="entry name" value="HepT_RNase_toxin"/>
</dbReference>
<dbReference type="Proteomes" id="UP000010483">
    <property type="component" value="Chromosome"/>
</dbReference>
<evidence type="ECO:0000256" key="2">
    <source>
        <dbReference type="ARBA" id="ARBA00022649"/>
    </source>
</evidence>
<evidence type="ECO:0000256" key="4">
    <source>
        <dbReference type="ARBA" id="ARBA00022741"/>
    </source>
</evidence>
<keyword evidence="5" id="KW-0378">Hydrolase</keyword>
<dbReference type="eggNOG" id="COG2361">
    <property type="taxonomic scope" value="Bacteria"/>
</dbReference>
<sequence>MLAKNDRIRLQHMLDASLKATSFIEGKTNSDLDNDDLLVFALVKAIEIVGEAAGKVSKEYQQNHPEISWTAMISMRNRLVHAYFDINKKILWQTLKKDIPELINILTELLDE</sequence>
<name>K9YQI1_CYASC</name>
<dbReference type="GO" id="GO:0004540">
    <property type="term" value="F:RNA nuclease activity"/>
    <property type="evidence" value="ECO:0007669"/>
    <property type="project" value="InterPro"/>
</dbReference>
<keyword evidence="1" id="KW-0597">Phosphoprotein</keyword>
<evidence type="ECO:0000313" key="8">
    <source>
        <dbReference type="Proteomes" id="UP000010483"/>
    </source>
</evidence>
<comment type="similarity">
    <text evidence="6">Belongs to the HepT RNase toxin family.</text>
</comment>
<accession>K9YQI1</accession>
<dbReference type="HOGENOM" id="CLU_142825_3_3_3"/>
<dbReference type="AlphaFoldDB" id="K9YQI1"/>
<dbReference type="GO" id="GO:0000166">
    <property type="term" value="F:nucleotide binding"/>
    <property type="evidence" value="ECO:0007669"/>
    <property type="project" value="UniProtKB-KW"/>
</dbReference>
<reference evidence="8" key="1">
    <citation type="journal article" date="2013" name="Proc. Natl. Acad. Sci. U.S.A.">
        <title>Improving the coverage of the cyanobacterial phylum using diversity-driven genome sequencing.</title>
        <authorList>
            <person name="Shih P.M."/>
            <person name="Wu D."/>
            <person name="Latifi A."/>
            <person name="Axen S.D."/>
            <person name="Fewer D.P."/>
            <person name="Talla E."/>
            <person name="Calteau A."/>
            <person name="Cai F."/>
            <person name="Tandeau de Marsac N."/>
            <person name="Rippka R."/>
            <person name="Herdman M."/>
            <person name="Sivonen K."/>
            <person name="Coursin T."/>
            <person name="Laurent T."/>
            <person name="Goodwin L."/>
            <person name="Nolan M."/>
            <person name="Davenport K.W."/>
            <person name="Han C.S."/>
            <person name="Rubin E.M."/>
            <person name="Eisen J.A."/>
            <person name="Woyke T."/>
            <person name="Gugger M."/>
            <person name="Kerfeld C.A."/>
        </authorList>
    </citation>
    <scope>NUCLEOTIDE SEQUENCE [LARGE SCALE GENOMIC DNA]</scope>
    <source>
        <strain evidence="8">ATCC 29140 / PCC 7202</strain>
    </source>
</reference>
<dbReference type="InterPro" id="IPR008201">
    <property type="entry name" value="HepT-like"/>
</dbReference>
<evidence type="ECO:0000256" key="5">
    <source>
        <dbReference type="ARBA" id="ARBA00022801"/>
    </source>
</evidence>
<dbReference type="PANTHER" id="PTHR34139:SF1">
    <property type="entry name" value="RNASE MJ1380-RELATED"/>
    <property type="match status" value="1"/>
</dbReference>
<evidence type="ECO:0008006" key="9">
    <source>
        <dbReference type="Google" id="ProtNLM"/>
    </source>
</evidence>
<keyword evidence="3" id="KW-0540">Nuclease</keyword>
<dbReference type="STRING" id="292563.Cyast_2707"/>
<dbReference type="Pfam" id="PF01934">
    <property type="entry name" value="HepT-like"/>
    <property type="match status" value="1"/>
</dbReference>
<protein>
    <recommendedName>
        <fullName evidence="9">DUF86 domain-containing protein</fullName>
    </recommendedName>
</protein>
<gene>
    <name evidence="7" type="ordered locus">Cyast_2707</name>
</gene>
<dbReference type="GO" id="GO:0110001">
    <property type="term" value="C:toxin-antitoxin complex"/>
    <property type="evidence" value="ECO:0007669"/>
    <property type="project" value="InterPro"/>
</dbReference>
<dbReference type="Gene3D" id="1.20.120.580">
    <property type="entry name" value="bsu32300-like"/>
    <property type="match status" value="1"/>
</dbReference>
<dbReference type="KEGG" id="csn:Cyast_2707"/>